<evidence type="ECO:0000259" key="14">
    <source>
        <dbReference type="PROSITE" id="PS51538"/>
    </source>
</evidence>
<evidence type="ECO:0000256" key="9">
    <source>
        <dbReference type="ARBA" id="ARBA00023136"/>
    </source>
</evidence>
<dbReference type="Pfam" id="PF05579">
    <property type="entry name" value="Peptidase_S32"/>
    <property type="match status" value="1"/>
</dbReference>
<evidence type="ECO:0000256" key="10">
    <source>
        <dbReference type="SAM" id="MobiDB-lite"/>
    </source>
</evidence>
<dbReference type="SUPFAM" id="SSF50494">
    <property type="entry name" value="Trypsin-like serine proteases"/>
    <property type="match status" value="1"/>
</dbReference>
<feature type="domain" description="Peptidase S32" evidence="13">
    <location>
        <begin position="1410"/>
        <end position="1609"/>
    </location>
</feature>
<evidence type="ECO:0000256" key="2">
    <source>
        <dbReference type="ARBA" id="ARBA00022670"/>
    </source>
</evidence>
<keyword evidence="8 11" id="KW-1133">Transmembrane helix</keyword>
<feature type="transmembrane region" description="Helical" evidence="11">
    <location>
        <begin position="863"/>
        <end position="896"/>
    </location>
</feature>
<evidence type="ECO:0000259" key="13">
    <source>
        <dbReference type="PROSITE" id="PS51493"/>
    </source>
</evidence>
<feature type="compositionally biased region" description="Basic residues" evidence="10">
    <location>
        <begin position="469"/>
        <end position="478"/>
    </location>
</feature>
<feature type="region of interest" description="Disordered" evidence="10">
    <location>
        <begin position="744"/>
        <end position="800"/>
    </location>
</feature>
<feature type="transmembrane region" description="Helical" evidence="11">
    <location>
        <begin position="1617"/>
        <end position="1643"/>
    </location>
</feature>
<dbReference type="GO" id="GO:0008234">
    <property type="term" value="F:cysteine-type peptidase activity"/>
    <property type="evidence" value="ECO:0007669"/>
    <property type="project" value="InterPro"/>
</dbReference>
<dbReference type="InterPro" id="IPR009003">
    <property type="entry name" value="Peptidase_S1_PA"/>
</dbReference>
<name>X2D5C6_9NIDO</name>
<keyword evidence="9 11" id="KW-0472">Membrane</keyword>
<feature type="transmembrane region" description="Helical" evidence="11">
    <location>
        <begin position="1188"/>
        <end position="1208"/>
    </location>
</feature>
<feature type="region of interest" description="Disordered" evidence="10">
    <location>
        <begin position="467"/>
        <end position="496"/>
    </location>
</feature>
<evidence type="ECO:0000256" key="11">
    <source>
        <dbReference type="SAM" id="Phobius"/>
    </source>
</evidence>
<evidence type="ECO:0000256" key="6">
    <source>
        <dbReference type="ARBA" id="ARBA00022801"/>
    </source>
</evidence>
<dbReference type="Gene3D" id="3.30.1330.220">
    <property type="entry name" value="Arterivirus nonstructural protein 7 alpha"/>
    <property type="match status" value="1"/>
</dbReference>
<feature type="transmembrane region" description="Helical" evidence="11">
    <location>
        <begin position="1255"/>
        <end position="1278"/>
    </location>
</feature>
<feature type="transmembrane region" description="Helical" evidence="11">
    <location>
        <begin position="1687"/>
        <end position="1711"/>
    </location>
</feature>
<dbReference type="PROSITE" id="PS51493">
    <property type="entry name" value="AV_NSP4_PRO"/>
    <property type="match status" value="1"/>
</dbReference>
<dbReference type="Gene3D" id="2.40.10.10">
    <property type="entry name" value="Trypsin-like serine proteases"/>
    <property type="match status" value="2"/>
</dbReference>
<feature type="domain" description="4Fe-4S ferredoxin-type" evidence="12">
    <location>
        <begin position="662"/>
        <end position="694"/>
    </location>
</feature>
<dbReference type="GO" id="GO:0019082">
    <property type="term" value="P:viral protein processing"/>
    <property type="evidence" value="ECO:0007669"/>
    <property type="project" value="InterPro"/>
</dbReference>
<dbReference type="PROSITE" id="PS51379">
    <property type="entry name" value="4FE4S_FER_2"/>
    <property type="match status" value="1"/>
</dbReference>
<evidence type="ECO:0000313" key="16">
    <source>
        <dbReference type="EMBL" id="AHH53893.1"/>
    </source>
</evidence>
<dbReference type="PROSITE" id="PS51540">
    <property type="entry name" value="AV_PCP_BETA"/>
    <property type="match status" value="1"/>
</dbReference>
<protein>
    <submittedName>
        <fullName evidence="16">Polyprotein</fullName>
    </submittedName>
</protein>
<keyword evidence="5" id="KW-0688">Ribosomal frameshifting</keyword>
<feature type="transmembrane region" description="Helical" evidence="11">
    <location>
        <begin position="1323"/>
        <end position="1348"/>
    </location>
</feature>
<evidence type="ECO:0000259" key="15">
    <source>
        <dbReference type="PROSITE" id="PS51540"/>
    </source>
</evidence>
<dbReference type="EMBL" id="KC787633">
    <property type="protein sequence ID" value="AHH53893.1"/>
    <property type="molecule type" value="Genomic_RNA"/>
</dbReference>
<evidence type="ECO:0000259" key="12">
    <source>
        <dbReference type="PROSITE" id="PS51379"/>
    </source>
</evidence>
<evidence type="ECO:0000256" key="1">
    <source>
        <dbReference type="ARBA" id="ARBA00004301"/>
    </source>
</evidence>
<feature type="compositionally biased region" description="Polar residues" evidence="10">
    <location>
        <begin position="779"/>
        <end position="800"/>
    </location>
</feature>
<dbReference type="PROSITE" id="PS51538">
    <property type="entry name" value="AV_CP"/>
    <property type="match status" value="1"/>
</dbReference>
<dbReference type="InterPro" id="IPR031932">
    <property type="entry name" value="Arteri_nsp7a"/>
</dbReference>
<evidence type="ECO:0000256" key="8">
    <source>
        <dbReference type="ARBA" id="ARBA00022989"/>
    </source>
</evidence>
<dbReference type="GO" id="GO:0033644">
    <property type="term" value="C:host cell membrane"/>
    <property type="evidence" value="ECO:0007669"/>
    <property type="project" value="UniProtKB-SubCell"/>
</dbReference>
<keyword evidence="6" id="KW-0378">Hydrolase</keyword>
<sequence length="2052" mass="223432">MLCQCRYSIPVVTIAGRVTCLACSQPRRPKPTPCEDRAKYGPMTQYISPELYGIYGKLAKNNCQLEFISILCNARRLWNDMIVSSAMIRLLAEQNGMDRNLWEQFTLTVPELGWVEIAGPTSGAYGYMSYTHVSTDYFEGARFACVWRNEQRCQGRFTRFPNVNPAGKLVMLGTNTITFTTDSAVWTPGVTPGTSLVETGDLEFATALVNTMPRDYVAMRSWISDKPTGYGFNDPSTGWLKFENGTCWTALFQDGHRELLVARQMGYQLPYGVQGRYLARRLQCSGLKLVRKSDGVYHAYTFHQGGWLGHIGYSSEPIPEGCHVIATFDVVPYNEYSPHPLYKLPGKVWFGGQAPSAPLEPLQERDRHMPGFCWALLFNNRTWQEEVRMAVGAGIQQNDGVPGPYLMHRLAAHGLGLRECDYGKFFIFEDPPSGVKHIALTPFGQSGVYLGRYNVVPGPSQVYITGLVGKRKGRRRSRASSSSESESDSEQPKPKITFGAPAEEATEAVVVSGAAPGESQPATVDASTADEKSVVVNNGDCNSDAWPTKPLPPPMPSKFSALATLKVGTNTPVSVIPKGTYTLLPPVPSDGSCGYHVIQQIISHMLGREPAYVGFQRDSSQWMDNFNLFKIIQSIRLPVGFNNCPHMRYVIRLTDQHWEVYYNPSVKEAYSTGCASGFCLEVKCPINAIENSNWLDISGLYAEHPNFNSPDEFGTIVQSLAAHFIDQGDEKIPKIRAKTLLNIMKRGRQPKGEENQPLLPPPAEDEKPKPAPRQRAVVSDNSTLSSQSADATIKSESPAVTSGEGVKTALDSLLQSAPQKGKLTSLKEDIQKGLTSVGDQVSRFQPHLLAFLCSPSSRVSLPVLVFSHFLLLLACFFALAPSIWAVPITAGAWVLAGRHRSVRAITALVLCFLCFTTVFPEAESVCESDGPDCRDRLTNLANRFRGSVVRYIGAGPGTCVLLFARSLYYFESAASLLYFLLFVLDLALLCCILSYNRICLQCYGCCIRKAPEEIVLKTIPLSRISRSTLLDICDNFSRPPVDVILQATGWRGCYTGCFNPIVDSASPIPVSRVDPKKITSNTICTLPVCPAEAVKAIHVLHNRGQLAFDRTAKVEKVETLPCKNPFFPYDVMSRKIVAVDSATFELFTQLGLDTSMLVLGQGDFFEVMGVTRPTKLAAAALRVRGGKLCQTAFVTAWIIFFVTLGYWLQLATPCGYGTSDPFCKSAYGYLVSYTQGVCYDGYCASSLGYSRQTLFIPPIPGTFTIAVIICAIVAVNLLSKMPLDYFLSAVFLLLPTGTYYTLCRIAIFILGMNHVSCFTVASWLAIGLILDINAFFVCIAVVVLGWIVSNTGCCGLVTPYDIHRIIRTSRDAVNVYNAPAGTYLHAVKMAALTNSNKFFIASNAGYVLEGALRSKGRTDNAVGVFGTSVGSGGLFNRNGKTIVVTASHVIGDRNEGYVDLAGIRTRVQFVKKGDFAEGEIDVPGTYPDFKPVTNYVGRAYWLCQNGVEAGFIAPTGCVVFTGPGDSGSPIITPDGSFIGVHTGSDAKGCGAFTTISGETIHGVVPLSVIAPHYDGVSTTVKHLPKNVVADVATVPHSLANILEKSINLEGSLGTIQLLVVAIVLWRACTTPAAVPFVVLFFVLNELLPKSLFRGCYNFVLFALAVCTNLSPKILLIRLLTAALNRNIWSLVLHIGFAAIALINDTLILGNYQLAIQNCSFYVTGVNHETHISLAIGAILVISSIILEVFGHPQLGNLLSGAGYFDATFFMRYVNEGIRTGVSTGIGKEGLTAALATTLTEEELGFLTAIMPIKAFTSSMNLQNALKDYAISQKAKNLQNALRSVHALASGQQALAKLSDFITNTKQTASVGEMVVHLGNPSGPVFQTFVGDKEFVAEPIVTQIVAGTSCTLARLVAVAEGGLITDGKYLKHNGKVLADHPGFVVENDARGARETRDRDQRLAESKHVDTVVVRGVKYDKMWDTVTGDTYYVLHEGAPRATITPEALADAQQEIVHAAQVLNQSVDVSDVEKKKLLTIISKLQKLTTTQALNC</sequence>
<reference evidence="16" key="1">
    <citation type="submission" date="2013-03" db="EMBL/GenBank/DDBJ databases">
        <authorList>
            <person name="Bailey A."/>
            <person name="Lauck M."/>
            <person name="Friedrich T."/>
            <person name="Goldberg T."/>
            <person name="O'Connor D."/>
        </authorList>
    </citation>
    <scope>NUCLEOTIDE SEQUENCE</scope>
    <source>
        <strain evidence="16">SHFV-krc2</strain>
    </source>
</reference>
<dbReference type="InterPro" id="IPR008743">
    <property type="entry name" value="Arterivirus_Nsp2_C33"/>
</dbReference>
<evidence type="ECO:0000256" key="4">
    <source>
        <dbReference type="ARBA" id="ARBA00022723"/>
    </source>
</evidence>
<feature type="transmembrane region" description="Helical" evidence="11">
    <location>
        <begin position="1731"/>
        <end position="1749"/>
    </location>
</feature>
<dbReference type="GO" id="GO:0006508">
    <property type="term" value="P:proteolysis"/>
    <property type="evidence" value="ECO:0007669"/>
    <property type="project" value="UniProtKB-KW"/>
</dbReference>
<keyword evidence="7" id="KW-1043">Host membrane</keyword>
<reference evidence="16" key="2">
    <citation type="journal article" date="2014" name="PLoS ONE">
        <title>High genetic diversity and adaptive potential of two simian hemorrhagic Fever viruses in a wild primate population.</title>
        <authorList>
            <person name="Bailey A.L."/>
            <person name="Lauck M."/>
            <person name="Weiler A."/>
            <person name="Sibley S.D."/>
            <person name="Dinis J.M."/>
            <person name="Bergman Z."/>
            <person name="Nelson C.W."/>
            <person name="Correll M."/>
            <person name="Gleicher M."/>
            <person name="Hyeroba D."/>
            <person name="Tumukunde A."/>
            <person name="Weny G."/>
            <person name="Chapman C."/>
            <person name="Kuhn J.H."/>
            <person name="Hughes A.L."/>
            <person name="Friedrich T.C."/>
            <person name="Goldberg T.L."/>
            <person name="O'Connor D.H."/>
        </authorList>
    </citation>
    <scope>NUCLEOTIDE SEQUENCE</scope>
    <source>
        <strain evidence="16">SHFV-krc2</strain>
    </source>
</reference>
<dbReference type="Pfam" id="PF16749">
    <property type="entry name" value="Arteri_nsp7a"/>
    <property type="match status" value="1"/>
</dbReference>
<dbReference type="CDD" id="cd22528">
    <property type="entry name" value="av_Nsp3_ER-remodelling"/>
    <property type="match status" value="1"/>
</dbReference>
<feature type="transmembrane region" description="Helical" evidence="11">
    <location>
        <begin position="1655"/>
        <end position="1675"/>
    </location>
</feature>
<keyword evidence="2" id="KW-0645">Protease</keyword>
<dbReference type="GO" id="GO:0075523">
    <property type="term" value="P:viral translational frameshifting"/>
    <property type="evidence" value="ECO:0007669"/>
    <property type="project" value="UniProtKB-KW"/>
</dbReference>
<dbReference type="Gene3D" id="3.90.70.160">
    <property type="match status" value="1"/>
</dbReference>
<evidence type="ECO:0000256" key="5">
    <source>
        <dbReference type="ARBA" id="ARBA00022758"/>
    </source>
</evidence>
<feature type="domain" description="Peptidase C33" evidence="14">
    <location>
        <begin position="584"/>
        <end position="685"/>
    </location>
</feature>
<feature type="transmembrane region" description="Helical" evidence="11">
    <location>
        <begin position="976"/>
        <end position="995"/>
    </location>
</feature>
<dbReference type="InterPro" id="IPR038451">
    <property type="entry name" value="Arteri_nsp7a_sf"/>
</dbReference>
<dbReference type="InterPro" id="IPR023338">
    <property type="entry name" value="Arterivirus_NSP4_peptidase"/>
</dbReference>
<dbReference type="GO" id="GO:0046872">
    <property type="term" value="F:metal ion binding"/>
    <property type="evidence" value="ECO:0007669"/>
    <property type="project" value="UniProtKB-KW"/>
</dbReference>
<feature type="transmembrane region" description="Helical" evidence="11">
    <location>
        <begin position="1285"/>
        <end position="1311"/>
    </location>
</feature>
<accession>X2D5C6</accession>
<dbReference type="InterPro" id="IPR038154">
    <property type="entry name" value="AV_PCPbeta_sf"/>
</dbReference>
<evidence type="ECO:0000256" key="3">
    <source>
        <dbReference type="ARBA" id="ARBA00022692"/>
    </source>
</evidence>
<comment type="subcellular location">
    <subcellularLocation>
        <location evidence="1">Host membrane</location>
        <topology evidence="1">Multi-pass membrane protein</topology>
    </subcellularLocation>
</comment>
<organism evidence="16">
    <name type="scientific">Kibale red colobus virus 2</name>
    <dbReference type="NCBI Taxonomy" id="1936072"/>
    <lineage>
        <taxon>Viruses</taxon>
        <taxon>Riboviria</taxon>
        <taxon>Orthornavirae</taxon>
        <taxon>Pisuviricota</taxon>
        <taxon>Pisoniviricetes</taxon>
        <taxon>Nidovirales</taxon>
        <taxon>Arnidovirineae</taxon>
        <taxon>Arteriviridae</taxon>
        <taxon>Simarterivirinae</taxon>
        <taxon>Etaarterivirus</taxon>
        <taxon>Etaarterivirus ugarco</taxon>
        <taxon>Etaarterivirus ugarco 1</taxon>
    </lineage>
</organism>
<keyword evidence="3 11" id="KW-0812">Transmembrane</keyword>
<evidence type="ECO:0000256" key="7">
    <source>
        <dbReference type="ARBA" id="ARBA00022870"/>
    </source>
</evidence>
<dbReference type="Gene3D" id="3.90.70.70">
    <property type="entry name" value="Arterivirus papain-like cysteine protease beta domain"/>
    <property type="match status" value="2"/>
</dbReference>
<dbReference type="Pfam" id="PF05411">
    <property type="entry name" value="Peptidase_C32"/>
    <property type="match status" value="2"/>
</dbReference>
<proteinExistence type="predicted"/>
<dbReference type="InterPro" id="IPR017896">
    <property type="entry name" value="4Fe4S_Fe-S-bd"/>
</dbReference>
<feature type="transmembrane region" description="Helical" evidence="11">
    <location>
        <begin position="948"/>
        <end position="970"/>
    </location>
</feature>
<dbReference type="Pfam" id="PF05412">
    <property type="entry name" value="Peptidase_C33"/>
    <property type="match status" value="1"/>
</dbReference>
<keyword evidence="4" id="KW-0479">Metal-binding</keyword>
<dbReference type="InterPro" id="IPR025773">
    <property type="entry name" value="AV_PCPbeta"/>
</dbReference>
<dbReference type="GO" id="GO:0004252">
    <property type="term" value="F:serine-type endopeptidase activity"/>
    <property type="evidence" value="ECO:0007669"/>
    <property type="project" value="InterPro"/>
</dbReference>
<feature type="domain" description="Peptidase C32" evidence="15">
    <location>
        <begin position="240"/>
        <end position="351"/>
    </location>
</feature>
<dbReference type="InterPro" id="IPR043504">
    <property type="entry name" value="Peptidase_S1_PA_chymotrypsin"/>
</dbReference>
<dbReference type="InterPro" id="IPR008760">
    <property type="entry name" value="EAV_peptidase_S32"/>
</dbReference>